<proteinExistence type="predicted"/>
<feature type="domain" description="Putative zinc-finger" evidence="2">
    <location>
        <begin position="12"/>
        <end position="43"/>
    </location>
</feature>
<dbReference type="Pfam" id="PF13490">
    <property type="entry name" value="zf-HC2"/>
    <property type="match status" value="1"/>
</dbReference>
<keyword evidence="1" id="KW-0812">Transmembrane</keyword>
<evidence type="ECO:0000313" key="4">
    <source>
        <dbReference type="Proteomes" id="UP001500279"/>
    </source>
</evidence>
<dbReference type="InterPro" id="IPR041916">
    <property type="entry name" value="Anti_sigma_zinc_sf"/>
</dbReference>
<keyword evidence="1" id="KW-0472">Membrane</keyword>
<evidence type="ECO:0000256" key="1">
    <source>
        <dbReference type="SAM" id="Phobius"/>
    </source>
</evidence>
<dbReference type="RefSeq" id="WP_231011769.1">
    <property type="nucleotide sequence ID" value="NZ_BAAAEW010000036.1"/>
</dbReference>
<dbReference type="EMBL" id="BAAAEW010000036">
    <property type="protein sequence ID" value="GAA0763356.1"/>
    <property type="molecule type" value="Genomic_DNA"/>
</dbReference>
<feature type="transmembrane region" description="Helical" evidence="1">
    <location>
        <begin position="113"/>
        <end position="135"/>
    </location>
</feature>
<organism evidence="3 4">
    <name type="scientific">Ideonella azotifigens</name>
    <dbReference type="NCBI Taxonomy" id="513160"/>
    <lineage>
        <taxon>Bacteria</taxon>
        <taxon>Pseudomonadati</taxon>
        <taxon>Pseudomonadota</taxon>
        <taxon>Betaproteobacteria</taxon>
        <taxon>Burkholderiales</taxon>
        <taxon>Sphaerotilaceae</taxon>
        <taxon>Ideonella</taxon>
    </lineage>
</organism>
<evidence type="ECO:0000259" key="2">
    <source>
        <dbReference type="Pfam" id="PF13490"/>
    </source>
</evidence>
<keyword evidence="4" id="KW-1185">Reference proteome</keyword>
<dbReference type="Proteomes" id="UP001500279">
    <property type="component" value="Unassembled WGS sequence"/>
</dbReference>
<reference evidence="3 4" key="1">
    <citation type="journal article" date="2019" name="Int. J. Syst. Evol. Microbiol.">
        <title>The Global Catalogue of Microorganisms (GCM) 10K type strain sequencing project: providing services to taxonomists for standard genome sequencing and annotation.</title>
        <authorList>
            <consortium name="The Broad Institute Genomics Platform"/>
            <consortium name="The Broad Institute Genome Sequencing Center for Infectious Disease"/>
            <person name="Wu L."/>
            <person name="Ma J."/>
        </authorList>
    </citation>
    <scope>NUCLEOTIDE SEQUENCE [LARGE SCALE GENOMIC DNA]</scope>
    <source>
        <strain evidence="3 4">JCM 15503</strain>
    </source>
</reference>
<name>A0ABN1KDK2_9BURK</name>
<protein>
    <recommendedName>
        <fullName evidence="2">Putative zinc-finger domain-containing protein</fullName>
    </recommendedName>
</protein>
<comment type="caution">
    <text evidence="3">The sequence shown here is derived from an EMBL/GenBank/DDBJ whole genome shotgun (WGS) entry which is preliminary data.</text>
</comment>
<sequence>MNPAEMQRHQATWALLPWLANGSATPAQRRQAEAHLATCADCREALRHEQQLVTEMAEPATPGPDLEQGLAKLMRRLDGANLGAMRPAVAARPRQGWMGGWAAAAQSGLRVPLATVALVGGLQLVLTLGVVAWWWQGQAATATPAYQTLTDAPAGTGASRGVLRVVFQGERRVDEVQALLLQRGLVVLAGPTEAGVFTLGWAEGAGQRDADGLAAELRHLPAVAFAESTGPAR</sequence>
<dbReference type="InterPro" id="IPR027383">
    <property type="entry name" value="Znf_put"/>
</dbReference>
<keyword evidence="1" id="KW-1133">Transmembrane helix</keyword>
<evidence type="ECO:0000313" key="3">
    <source>
        <dbReference type="EMBL" id="GAA0763356.1"/>
    </source>
</evidence>
<gene>
    <name evidence="3" type="ORF">GCM10009107_48590</name>
</gene>
<accession>A0ABN1KDK2</accession>
<dbReference type="Gene3D" id="1.10.10.1320">
    <property type="entry name" value="Anti-sigma factor, zinc-finger domain"/>
    <property type="match status" value="1"/>
</dbReference>